<dbReference type="EMBL" id="FWXZ01000006">
    <property type="protein sequence ID" value="SMC78883.1"/>
    <property type="molecule type" value="Genomic_DNA"/>
</dbReference>
<name>A0AC61PNS3_9FIRM</name>
<reference evidence="1" key="1">
    <citation type="submission" date="2017-04" db="EMBL/GenBank/DDBJ databases">
        <authorList>
            <person name="Varghese N."/>
            <person name="Submissions S."/>
        </authorList>
    </citation>
    <scope>NUCLEOTIDE SEQUENCE</scope>
    <source>
        <strain evidence="1">WTE2008</strain>
    </source>
</reference>
<proteinExistence type="predicted"/>
<accession>A0AC61PNS3</accession>
<gene>
    <name evidence="1" type="ORF">SAMN06297397_2492</name>
</gene>
<keyword evidence="2" id="KW-1185">Reference proteome</keyword>
<sequence length="260" mass="29214">MKKLLAFILVLAQLCGQMAFAGNDDVKYTRGWEITLKEISIYLDDEPVQLVPNVFLRLITTEGSDQAQFAAGIEKDGKEMAAIWVEEHPDGSGAATLSTCRNCCYYPAGNLPAHVYFIMLYAFDLGFVMENYDLPDLLKTLDNHFSFDGLMVPVLSLANPSATPEQLAEQLDEGKYRVLFGSHQEDSTLVEFRTFTPDGPLFDMSDKNRIENTDISKTFWQIDGMDEAFISALRILMQDESLAKYISYSMAHRDTETTAP</sequence>
<evidence type="ECO:0000313" key="1">
    <source>
        <dbReference type="EMBL" id="SMC78883.1"/>
    </source>
</evidence>
<protein>
    <submittedName>
        <fullName evidence="1">Uncharacterized protein</fullName>
    </submittedName>
</protein>
<evidence type="ECO:0000313" key="2">
    <source>
        <dbReference type="Proteomes" id="UP000192328"/>
    </source>
</evidence>
<dbReference type="Proteomes" id="UP000192328">
    <property type="component" value="Unassembled WGS sequence"/>
</dbReference>
<comment type="caution">
    <text evidence="1">The sequence shown here is derived from an EMBL/GenBank/DDBJ whole genome shotgun (WGS) entry which is preliminary data.</text>
</comment>
<organism evidence="1 2">
    <name type="scientific">Aristaeella lactis</name>
    <dbReference type="NCBI Taxonomy" id="3046383"/>
    <lineage>
        <taxon>Bacteria</taxon>
        <taxon>Bacillati</taxon>
        <taxon>Bacillota</taxon>
        <taxon>Clostridia</taxon>
        <taxon>Eubacteriales</taxon>
        <taxon>Aristaeellaceae</taxon>
        <taxon>Aristaeella</taxon>
    </lineage>
</organism>